<reference evidence="3" key="3">
    <citation type="submission" date="2020-10" db="UniProtKB">
        <authorList>
            <consortium name="WormBaseParasite"/>
        </authorList>
    </citation>
    <scope>IDENTIFICATION</scope>
</reference>
<dbReference type="Proteomes" id="UP000492820">
    <property type="component" value="Unassembled WGS sequence"/>
</dbReference>
<evidence type="ECO:0000313" key="1">
    <source>
        <dbReference type="EMBL" id="CDS15818.1"/>
    </source>
</evidence>
<organism evidence="1">
    <name type="scientific">Echinococcus granulosus</name>
    <name type="common">Hydatid tapeworm</name>
    <dbReference type="NCBI Taxonomy" id="6210"/>
    <lineage>
        <taxon>Eukaryota</taxon>
        <taxon>Metazoa</taxon>
        <taxon>Spiralia</taxon>
        <taxon>Lophotrochozoa</taxon>
        <taxon>Platyhelminthes</taxon>
        <taxon>Cestoda</taxon>
        <taxon>Eucestoda</taxon>
        <taxon>Cyclophyllidea</taxon>
        <taxon>Taeniidae</taxon>
        <taxon>Echinococcus</taxon>
        <taxon>Echinococcus granulosus group</taxon>
    </lineage>
</organism>
<name>A0A068WBQ3_ECHGR</name>
<evidence type="ECO:0000313" key="2">
    <source>
        <dbReference type="Proteomes" id="UP000492820"/>
    </source>
</evidence>
<evidence type="ECO:0000313" key="3">
    <source>
        <dbReference type="WBParaSite" id="EgrG_000822800"/>
    </source>
</evidence>
<sequence length="94" mass="10665">MYVLTPLCLPYFAASYLVFISTDSPNVSTFHPCLHNYFHVLTKSIPQVQSRDRSTRKPTRKVNKKITGGIFVHHIVLLCYSRGKVEHSGAVFVV</sequence>
<accession>A0A068WBQ3</accession>
<reference evidence="1" key="2">
    <citation type="submission" date="2014-06" db="EMBL/GenBank/DDBJ databases">
        <authorList>
            <person name="Aslett M."/>
        </authorList>
    </citation>
    <scope>NUCLEOTIDE SEQUENCE</scope>
</reference>
<dbReference type="AlphaFoldDB" id="A0A068WBQ3"/>
<reference evidence="1 2" key="1">
    <citation type="journal article" date="2013" name="Nature">
        <title>The genomes of four tapeworm species reveal adaptations to parasitism.</title>
        <authorList>
            <person name="Tsai I.J."/>
            <person name="Zarowiecki M."/>
            <person name="Holroyd N."/>
            <person name="Garciarrubio A."/>
            <person name="Sanchez-Flores A."/>
            <person name="Brooks K.L."/>
            <person name="Tracey A."/>
            <person name="Bobes R.J."/>
            <person name="Fragoso G."/>
            <person name="Sciutto E."/>
            <person name="Aslett M."/>
            <person name="Beasley H."/>
            <person name="Bennett H.M."/>
            <person name="Cai J."/>
            <person name="Camicia F."/>
            <person name="Clark R."/>
            <person name="Cucher M."/>
            <person name="De Silva N."/>
            <person name="Day T.A."/>
            <person name="Deplazes P."/>
            <person name="Estrada K."/>
            <person name="Fernandez C."/>
            <person name="Holland P.W."/>
            <person name="Hou J."/>
            <person name="Hu S."/>
            <person name="Huckvale T."/>
            <person name="Hung S.S."/>
            <person name="Kamenetzky L."/>
            <person name="Keane J.A."/>
            <person name="Kiss F."/>
            <person name="Koziol U."/>
            <person name="Lambert O."/>
            <person name="Liu K."/>
            <person name="Luo X."/>
            <person name="Luo Y."/>
            <person name="Macchiaroli N."/>
            <person name="Nichol S."/>
            <person name="Paps J."/>
            <person name="Parkinson J."/>
            <person name="Pouchkina-Stantcheva N."/>
            <person name="Riddiford N."/>
            <person name="Rosenzvit M."/>
            <person name="Salinas G."/>
            <person name="Wasmuth J.D."/>
            <person name="Zamanian M."/>
            <person name="Zheng Y."/>
            <person name="Cai X."/>
            <person name="Soberon X."/>
            <person name="Olson P.D."/>
            <person name="Laclette J.P."/>
            <person name="Brehm K."/>
            <person name="Berriman M."/>
            <person name="Garciarrubio A."/>
            <person name="Bobes R.J."/>
            <person name="Fragoso G."/>
            <person name="Sanchez-Flores A."/>
            <person name="Estrada K."/>
            <person name="Cevallos M.A."/>
            <person name="Morett E."/>
            <person name="Gonzalez V."/>
            <person name="Portillo T."/>
            <person name="Ochoa-Leyva A."/>
            <person name="Jose M.V."/>
            <person name="Sciutto E."/>
            <person name="Landa A."/>
            <person name="Jimenez L."/>
            <person name="Valdes V."/>
            <person name="Carrero J.C."/>
            <person name="Larralde C."/>
            <person name="Morales-Montor J."/>
            <person name="Limon-Lason J."/>
            <person name="Soberon X."/>
            <person name="Laclette J.P."/>
        </authorList>
    </citation>
    <scope>NUCLEOTIDE SEQUENCE [LARGE SCALE GENOMIC DNA]</scope>
</reference>
<proteinExistence type="predicted"/>
<dbReference type="WBParaSite" id="EgrG_000822800">
    <property type="protein sequence ID" value="EgrG_000822800"/>
    <property type="gene ID" value="EgrG_000822800"/>
</dbReference>
<gene>
    <name evidence="1" type="ORF">EgrG_000822800</name>
</gene>
<protein>
    <submittedName>
        <fullName evidence="1 3">Expressed protein</fullName>
    </submittedName>
</protein>
<dbReference type="EMBL" id="LK028576">
    <property type="protein sequence ID" value="CDS15818.1"/>
    <property type="molecule type" value="Genomic_DNA"/>
</dbReference>